<sequence>MTDHCKAFFQEYTEVRNGVIDTLVNAVPPKTLLRDGESPSSEQSHSSETRSLVYAVTLLILLQGNESLFRKRRSSSNEQESLSQAKATLLRRYIVQALVEGIDDSRRRIIFPQARAPLVVPPTQLANETISSFNDYGEGSPSPSTLDEHNKHKPIPYRIWLVGRLGFDSLGYEYVAGLGPYVPFSASARCKAKITVLEMQQSSRDGTRIVLMLEDVHTAITVEHSFRHLFTGGTYLFLQPNFVLLCIQVWCSGCNVRPYDSHGATLFFHLITERVDSLGIH</sequence>
<keyword evidence="2" id="KW-1185">Reference proteome</keyword>
<gene>
    <name evidence="1" type="ORF">ARMSODRAFT_975853</name>
</gene>
<evidence type="ECO:0000313" key="2">
    <source>
        <dbReference type="Proteomes" id="UP000218334"/>
    </source>
</evidence>
<accession>A0A2H3BV52</accession>
<dbReference type="Proteomes" id="UP000218334">
    <property type="component" value="Unassembled WGS sequence"/>
</dbReference>
<proteinExistence type="predicted"/>
<dbReference type="AlphaFoldDB" id="A0A2H3BV52"/>
<protein>
    <submittedName>
        <fullName evidence="1">Uncharacterized protein</fullName>
    </submittedName>
</protein>
<organism evidence="1 2">
    <name type="scientific">Armillaria solidipes</name>
    <dbReference type="NCBI Taxonomy" id="1076256"/>
    <lineage>
        <taxon>Eukaryota</taxon>
        <taxon>Fungi</taxon>
        <taxon>Dikarya</taxon>
        <taxon>Basidiomycota</taxon>
        <taxon>Agaricomycotina</taxon>
        <taxon>Agaricomycetes</taxon>
        <taxon>Agaricomycetidae</taxon>
        <taxon>Agaricales</taxon>
        <taxon>Marasmiineae</taxon>
        <taxon>Physalacriaceae</taxon>
        <taxon>Armillaria</taxon>
    </lineage>
</organism>
<dbReference type="EMBL" id="KZ293432">
    <property type="protein sequence ID" value="PBK68447.1"/>
    <property type="molecule type" value="Genomic_DNA"/>
</dbReference>
<evidence type="ECO:0000313" key="1">
    <source>
        <dbReference type="EMBL" id="PBK68447.1"/>
    </source>
</evidence>
<reference evidence="2" key="1">
    <citation type="journal article" date="2017" name="Nat. Ecol. Evol.">
        <title>Genome expansion and lineage-specific genetic innovations in the forest pathogenic fungi Armillaria.</title>
        <authorList>
            <person name="Sipos G."/>
            <person name="Prasanna A.N."/>
            <person name="Walter M.C."/>
            <person name="O'Connor E."/>
            <person name="Balint B."/>
            <person name="Krizsan K."/>
            <person name="Kiss B."/>
            <person name="Hess J."/>
            <person name="Varga T."/>
            <person name="Slot J."/>
            <person name="Riley R."/>
            <person name="Boka B."/>
            <person name="Rigling D."/>
            <person name="Barry K."/>
            <person name="Lee J."/>
            <person name="Mihaltcheva S."/>
            <person name="LaButti K."/>
            <person name="Lipzen A."/>
            <person name="Waldron R."/>
            <person name="Moloney N.M."/>
            <person name="Sperisen C."/>
            <person name="Kredics L."/>
            <person name="Vagvoelgyi C."/>
            <person name="Patrignani A."/>
            <person name="Fitzpatrick D."/>
            <person name="Nagy I."/>
            <person name="Doyle S."/>
            <person name="Anderson J.B."/>
            <person name="Grigoriev I.V."/>
            <person name="Gueldener U."/>
            <person name="Muensterkoetter M."/>
            <person name="Nagy L.G."/>
        </authorList>
    </citation>
    <scope>NUCLEOTIDE SEQUENCE [LARGE SCALE GENOMIC DNA]</scope>
    <source>
        <strain evidence="2">28-4</strain>
    </source>
</reference>
<name>A0A2H3BV52_9AGAR</name>